<dbReference type="SMART" id="SM00858">
    <property type="entry name" value="SAF"/>
    <property type="match status" value="1"/>
</dbReference>
<evidence type="ECO:0000313" key="4">
    <source>
        <dbReference type="EMBL" id="GEO87925.1"/>
    </source>
</evidence>
<dbReference type="InterPro" id="IPR013974">
    <property type="entry name" value="SAF"/>
</dbReference>
<evidence type="ECO:0000313" key="5">
    <source>
        <dbReference type="Proteomes" id="UP000321769"/>
    </source>
</evidence>
<feature type="region of interest" description="Disordered" evidence="1">
    <location>
        <begin position="1"/>
        <end position="33"/>
    </location>
</feature>
<reference evidence="4 5" key="1">
    <citation type="submission" date="2019-07" db="EMBL/GenBank/DDBJ databases">
        <title>Whole genome shotgun sequence of Aeromicrobium flavum NBRC 107625.</title>
        <authorList>
            <person name="Hosoyama A."/>
            <person name="Uohara A."/>
            <person name="Ohji S."/>
            <person name="Ichikawa N."/>
        </authorList>
    </citation>
    <scope>NUCLEOTIDE SEQUENCE [LARGE SCALE GENOMIC DNA]</scope>
    <source>
        <strain evidence="4 5">NBRC 107625</strain>
    </source>
</reference>
<dbReference type="Proteomes" id="UP000321769">
    <property type="component" value="Unassembled WGS sequence"/>
</dbReference>
<accession>A0A512HR45</accession>
<dbReference type="EMBL" id="BJZQ01000001">
    <property type="protein sequence ID" value="GEO87925.1"/>
    <property type="molecule type" value="Genomic_DNA"/>
</dbReference>
<keyword evidence="2" id="KW-0472">Membrane</keyword>
<sequence>MKAMGMTTATNKDRTIDHGSAGPAGPPLAPPPKLRRRPALVAVAAAMVCLGAALAAWAWTATTNTTEVLVARDGIARGQVIEADDLARVQIGTDPALDPMPASAFDTVVGKRASLDIAAGGFVTRSALATTVVPAEGSSVVGVAVTPAQAPSEPLQVGDRVRVVVTPPAGDAPPSGTPAASDAEVVGTRYSEETGQLVVDVQVAAGDATLLAARAATGNVAIVLDSRER</sequence>
<keyword evidence="5" id="KW-1185">Reference proteome</keyword>
<dbReference type="CDD" id="cd11614">
    <property type="entry name" value="SAF_CpaB_FlgA_like"/>
    <property type="match status" value="1"/>
</dbReference>
<proteinExistence type="predicted"/>
<name>A0A512HR45_9ACTN</name>
<feature type="domain" description="SAF" evidence="3">
    <location>
        <begin position="66"/>
        <end position="129"/>
    </location>
</feature>
<evidence type="ECO:0000256" key="1">
    <source>
        <dbReference type="SAM" id="MobiDB-lite"/>
    </source>
</evidence>
<evidence type="ECO:0000256" key="2">
    <source>
        <dbReference type="SAM" id="Phobius"/>
    </source>
</evidence>
<gene>
    <name evidence="4" type="ORF">AFL01nite_02520</name>
</gene>
<feature type="transmembrane region" description="Helical" evidence="2">
    <location>
        <begin position="39"/>
        <end position="59"/>
    </location>
</feature>
<evidence type="ECO:0000259" key="3">
    <source>
        <dbReference type="SMART" id="SM00858"/>
    </source>
</evidence>
<keyword evidence="2" id="KW-1133">Transmembrane helix</keyword>
<keyword evidence="2" id="KW-0812">Transmembrane</keyword>
<comment type="caution">
    <text evidence="4">The sequence shown here is derived from an EMBL/GenBank/DDBJ whole genome shotgun (WGS) entry which is preliminary data.</text>
</comment>
<dbReference type="Gene3D" id="3.90.1210.10">
    <property type="entry name" value="Antifreeze-like/N-acetylneuraminic acid synthase C-terminal domain"/>
    <property type="match status" value="1"/>
</dbReference>
<dbReference type="Pfam" id="PF08666">
    <property type="entry name" value="SAF"/>
    <property type="match status" value="1"/>
</dbReference>
<protein>
    <recommendedName>
        <fullName evidence="3">SAF domain-containing protein</fullName>
    </recommendedName>
</protein>
<organism evidence="4 5">
    <name type="scientific">Aeromicrobium flavum</name>
    <dbReference type="NCBI Taxonomy" id="416568"/>
    <lineage>
        <taxon>Bacteria</taxon>
        <taxon>Bacillati</taxon>
        <taxon>Actinomycetota</taxon>
        <taxon>Actinomycetes</taxon>
        <taxon>Propionibacteriales</taxon>
        <taxon>Nocardioidaceae</taxon>
        <taxon>Aeromicrobium</taxon>
    </lineage>
</organism>
<dbReference type="AlphaFoldDB" id="A0A512HR45"/>